<keyword evidence="2" id="KW-1185">Reference proteome</keyword>
<comment type="caution">
    <text evidence="1">The sequence shown here is derived from an EMBL/GenBank/DDBJ whole genome shotgun (WGS) entry which is preliminary data.</text>
</comment>
<dbReference type="EMBL" id="JARK01001396">
    <property type="protein sequence ID" value="EYC09559.1"/>
    <property type="molecule type" value="Genomic_DNA"/>
</dbReference>
<accession>A0A016U2S0</accession>
<protein>
    <submittedName>
        <fullName evidence="1">Uncharacterized protein</fullName>
    </submittedName>
</protein>
<organism evidence="1 2">
    <name type="scientific">Ancylostoma ceylanicum</name>
    <dbReference type="NCBI Taxonomy" id="53326"/>
    <lineage>
        <taxon>Eukaryota</taxon>
        <taxon>Metazoa</taxon>
        <taxon>Ecdysozoa</taxon>
        <taxon>Nematoda</taxon>
        <taxon>Chromadorea</taxon>
        <taxon>Rhabditida</taxon>
        <taxon>Rhabditina</taxon>
        <taxon>Rhabditomorpha</taxon>
        <taxon>Strongyloidea</taxon>
        <taxon>Ancylostomatidae</taxon>
        <taxon>Ancylostomatinae</taxon>
        <taxon>Ancylostoma</taxon>
    </lineage>
</organism>
<gene>
    <name evidence="1" type="primary">Acey_s0060.g3183</name>
    <name evidence="1" type="ORF">Y032_0060g3183</name>
</gene>
<dbReference type="Proteomes" id="UP000024635">
    <property type="component" value="Unassembled WGS sequence"/>
</dbReference>
<reference evidence="2" key="1">
    <citation type="journal article" date="2015" name="Nat. Genet.">
        <title>The genome and transcriptome of the zoonotic hookworm Ancylostoma ceylanicum identify infection-specific gene families.</title>
        <authorList>
            <person name="Schwarz E.M."/>
            <person name="Hu Y."/>
            <person name="Antoshechkin I."/>
            <person name="Miller M.M."/>
            <person name="Sternberg P.W."/>
            <person name="Aroian R.V."/>
        </authorList>
    </citation>
    <scope>NUCLEOTIDE SEQUENCE</scope>
    <source>
        <strain evidence="2">HY135</strain>
    </source>
</reference>
<evidence type="ECO:0000313" key="1">
    <source>
        <dbReference type="EMBL" id="EYC09559.1"/>
    </source>
</evidence>
<dbReference type="AlphaFoldDB" id="A0A016U2S0"/>
<proteinExistence type="predicted"/>
<name>A0A016U2S0_9BILA</name>
<dbReference type="OrthoDB" id="425681at2759"/>
<sequence length="94" mass="10297">MAEARLRWYGHTLRSDNSSVAKSAMNIAVDGRGPRVILHVERDDYESGAHCGRGVAAPTKVGDGRSTTLASERHLYWWPTLTIVGNCDNDANQS</sequence>
<evidence type="ECO:0000313" key="2">
    <source>
        <dbReference type="Proteomes" id="UP000024635"/>
    </source>
</evidence>